<proteinExistence type="predicted"/>
<dbReference type="EMBL" id="OZ034819">
    <property type="protein sequence ID" value="CAL1392681.1"/>
    <property type="molecule type" value="Genomic_DNA"/>
</dbReference>
<accession>A0AAV2F376</accession>
<reference evidence="1 2" key="1">
    <citation type="submission" date="2024-04" db="EMBL/GenBank/DDBJ databases">
        <authorList>
            <person name="Fracassetti M."/>
        </authorList>
    </citation>
    <scope>NUCLEOTIDE SEQUENCE [LARGE SCALE GENOMIC DNA]</scope>
</reference>
<evidence type="ECO:0000313" key="2">
    <source>
        <dbReference type="Proteomes" id="UP001497516"/>
    </source>
</evidence>
<keyword evidence="2" id="KW-1185">Reference proteome</keyword>
<dbReference type="AlphaFoldDB" id="A0AAV2F376"/>
<name>A0AAV2F376_9ROSI</name>
<protein>
    <submittedName>
        <fullName evidence="1">Uncharacterized protein</fullName>
    </submittedName>
</protein>
<dbReference type="Proteomes" id="UP001497516">
    <property type="component" value="Chromosome 6"/>
</dbReference>
<sequence length="91" mass="10194">MVRARRVSDRSERYSFFFSLDWSAGPLLVLVHRRLISSSLILCESQGSSANLEATIEHLQNAEKQSRLASEVAATRQAVWSSASRLRTGSR</sequence>
<organism evidence="1 2">
    <name type="scientific">Linum trigynum</name>
    <dbReference type="NCBI Taxonomy" id="586398"/>
    <lineage>
        <taxon>Eukaryota</taxon>
        <taxon>Viridiplantae</taxon>
        <taxon>Streptophyta</taxon>
        <taxon>Embryophyta</taxon>
        <taxon>Tracheophyta</taxon>
        <taxon>Spermatophyta</taxon>
        <taxon>Magnoliopsida</taxon>
        <taxon>eudicotyledons</taxon>
        <taxon>Gunneridae</taxon>
        <taxon>Pentapetalae</taxon>
        <taxon>rosids</taxon>
        <taxon>fabids</taxon>
        <taxon>Malpighiales</taxon>
        <taxon>Linaceae</taxon>
        <taxon>Linum</taxon>
    </lineage>
</organism>
<gene>
    <name evidence="1" type="ORF">LTRI10_LOCUS33308</name>
</gene>
<evidence type="ECO:0000313" key="1">
    <source>
        <dbReference type="EMBL" id="CAL1392681.1"/>
    </source>
</evidence>